<protein>
    <submittedName>
        <fullName evidence="2">Uncharacterized protein</fullName>
    </submittedName>
</protein>
<sequence>MGEGKSRWITSSSPPITPNSSNLSGAPLHTSHVLDGRDRKRRRMGTACARRQAAARVSLFTPRVYRHLRFKPKSLPREIQSSSSRGSSINAREMTSTRSVAPC</sequence>
<organism evidence="2 3">
    <name type="scientific">Cardiocondyla obscurior</name>
    <dbReference type="NCBI Taxonomy" id="286306"/>
    <lineage>
        <taxon>Eukaryota</taxon>
        <taxon>Metazoa</taxon>
        <taxon>Ecdysozoa</taxon>
        <taxon>Arthropoda</taxon>
        <taxon>Hexapoda</taxon>
        <taxon>Insecta</taxon>
        <taxon>Pterygota</taxon>
        <taxon>Neoptera</taxon>
        <taxon>Endopterygota</taxon>
        <taxon>Hymenoptera</taxon>
        <taxon>Apocrita</taxon>
        <taxon>Aculeata</taxon>
        <taxon>Formicoidea</taxon>
        <taxon>Formicidae</taxon>
        <taxon>Myrmicinae</taxon>
        <taxon>Cardiocondyla</taxon>
    </lineage>
</organism>
<dbReference type="AlphaFoldDB" id="A0AAW2E701"/>
<feature type="region of interest" description="Disordered" evidence="1">
    <location>
        <begin position="1"/>
        <end position="46"/>
    </location>
</feature>
<gene>
    <name evidence="2" type="ORF">PUN28_020171</name>
</gene>
<evidence type="ECO:0000313" key="3">
    <source>
        <dbReference type="Proteomes" id="UP001430953"/>
    </source>
</evidence>
<evidence type="ECO:0000313" key="2">
    <source>
        <dbReference type="EMBL" id="KAL0099463.1"/>
    </source>
</evidence>
<dbReference type="Proteomes" id="UP001430953">
    <property type="component" value="Unassembled WGS sequence"/>
</dbReference>
<name>A0AAW2E701_9HYME</name>
<accession>A0AAW2E701</accession>
<feature type="compositionally biased region" description="Low complexity" evidence="1">
    <location>
        <begin position="9"/>
        <end position="22"/>
    </location>
</feature>
<evidence type="ECO:0000256" key="1">
    <source>
        <dbReference type="SAM" id="MobiDB-lite"/>
    </source>
</evidence>
<reference evidence="2 3" key="1">
    <citation type="submission" date="2023-03" db="EMBL/GenBank/DDBJ databases">
        <title>High recombination rates correlate with genetic variation in Cardiocondyla obscurior ants.</title>
        <authorList>
            <person name="Errbii M."/>
        </authorList>
    </citation>
    <scope>NUCLEOTIDE SEQUENCE [LARGE SCALE GENOMIC DNA]</scope>
    <source>
        <strain evidence="2">Alpha-2009</strain>
        <tissue evidence="2">Whole body</tissue>
    </source>
</reference>
<keyword evidence="3" id="KW-1185">Reference proteome</keyword>
<comment type="caution">
    <text evidence="2">The sequence shown here is derived from an EMBL/GenBank/DDBJ whole genome shotgun (WGS) entry which is preliminary data.</text>
</comment>
<proteinExistence type="predicted"/>
<dbReference type="EMBL" id="JADYXP020000028">
    <property type="protein sequence ID" value="KAL0099463.1"/>
    <property type="molecule type" value="Genomic_DNA"/>
</dbReference>
<feature type="compositionally biased region" description="Polar residues" evidence="1">
    <location>
        <begin position="89"/>
        <end position="103"/>
    </location>
</feature>
<feature type="region of interest" description="Disordered" evidence="1">
    <location>
        <begin position="72"/>
        <end position="103"/>
    </location>
</feature>